<name>A0A7G5GRI8_9BACT</name>
<dbReference type="InterPro" id="IPR041459">
    <property type="entry name" value="MPTase-PolyVal"/>
</dbReference>
<dbReference type="Pfam" id="PF08401">
    <property type="entry name" value="ArdcN"/>
    <property type="match status" value="1"/>
</dbReference>
<gene>
    <name evidence="3" type="ORF">H3H32_26490</name>
</gene>
<evidence type="ECO:0000313" key="4">
    <source>
        <dbReference type="Proteomes" id="UP000515369"/>
    </source>
</evidence>
<dbReference type="AlphaFoldDB" id="A0A7G5GRI8"/>
<protein>
    <submittedName>
        <fullName evidence="3">DUF1738 domain-containing protein</fullName>
    </submittedName>
</protein>
<evidence type="ECO:0000259" key="2">
    <source>
        <dbReference type="Pfam" id="PF18818"/>
    </source>
</evidence>
<feature type="domain" description="N-terminal" evidence="1">
    <location>
        <begin position="19"/>
        <end position="139"/>
    </location>
</feature>
<accession>A0A7G5GRI8</accession>
<evidence type="ECO:0000259" key="1">
    <source>
        <dbReference type="Pfam" id="PF08401"/>
    </source>
</evidence>
<dbReference type="InterPro" id="IPR017113">
    <property type="entry name" value="Antirestriction_ArdC"/>
</dbReference>
<dbReference type="KEGG" id="sfol:H3H32_26490"/>
<dbReference type="GO" id="GO:0003697">
    <property type="term" value="F:single-stranded DNA binding"/>
    <property type="evidence" value="ECO:0007669"/>
    <property type="project" value="InterPro"/>
</dbReference>
<dbReference type="RefSeq" id="WP_182458762.1">
    <property type="nucleotide sequence ID" value="NZ_CP059732.1"/>
</dbReference>
<evidence type="ECO:0000313" key="3">
    <source>
        <dbReference type="EMBL" id="QMW01480.1"/>
    </source>
</evidence>
<dbReference type="InterPro" id="IPR013610">
    <property type="entry name" value="ArdC_N"/>
</dbReference>
<organism evidence="3 4">
    <name type="scientific">Spirosoma foliorum</name>
    <dbReference type="NCBI Taxonomy" id="2710596"/>
    <lineage>
        <taxon>Bacteria</taxon>
        <taxon>Pseudomonadati</taxon>
        <taxon>Bacteroidota</taxon>
        <taxon>Cytophagia</taxon>
        <taxon>Cytophagales</taxon>
        <taxon>Cytophagaceae</taxon>
        <taxon>Spirosoma</taxon>
    </lineage>
</organism>
<dbReference type="Pfam" id="PF18818">
    <property type="entry name" value="MPTase-PolyVal"/>
    <property type="match status" value="1"/>
</dbReference>
<dbReference type="PIRSF" id="PIRSF037112">
    <property type="entry name" value="Antirestriction_ArdC"/>
    <property type="match status" value="1"/>
</dbReference>
<keyword evidence="4" id="KW-1185">Reference proteome</keyword>
<reference evidence="3 4" key="1">
    <citation type="submission" date="2020-07" db="EMBL/GenBank/DDBJ databases">
        <title>Spirosoma foliorum sp. nov., isolated from the leaves on the Nejang mountain Korea, Republic of.</title>
        <authorList>
            <person name="Ho H."/>
            <person name="Lee Y.-J."/>
            <person name="Nurcahyanto D.-A."/>
            <person name="Kim S.-G."/>
        </authorList>
    </citation>
    <scope>NUCLEOTIDE SEQUENCE [LARGE SCALE GENOMIC DNA]</scope>
    <source>
        <strain evidence="3 4">PL0136</strain>
    </source>
</reference>
<feature type="domain" description="Polyvalent protein metallopeptidase" evidence="2">
    <location>
        <begin position="168"/>
        <end position="293"/>
    </location>
</feature>
<sequence>MTKPITRKTSSSPAGQPQQDIYTRVTAKILTDLENGNLSWRKPWHSEHLASQVMRPLRWNDIPYTGINTLILWNAASDQGFTSPYWMTFKQATEMKASVRKGEKGTQIVYANKFTKEEEDANGDLKSSQIPFLKSYTVFNASQIDGLSDGFYQTPEPVVIHQQARDQALEQFFAQTKADIYTGSKACYTQTTDRIQMPPYESFETAKRFYAVLAHEMCHWTKPPHRLNRDFGKKHYGDEGYAKEELVAELGACFLSADLGVEPQPEEHHAAYIQSWLEVLKDDKRFIFQAASHAQKAVEYIHALQCS</sequence>
<dbReference type="Proteomes" id="UP000515369">
    <property type="component" value="Chromosome"/>
</dbReference>
<dbReference type="EMBL" id="CP059732">
    <property type="protein sequence ID" value="QMW01480.1"/>
    <property type="molecule type" value="Genomic_DNA"/>
</dbReference>
<proteinExistence type="predicted"/>